<protein>
    <submittedName>
        <fullName evidence="6">Uncharacterized protein</fullName>
    </submittedName>
</protein>
<feature type="transmembrane region" description="Helical" evidence="5">
    <location>
        <begin position="12"/>
        <end position="34"/>
    </location>
</feature>
<evidence type="ECO:0000256" key="3">
    <source>
        <dbReference type="ARBA" id="ARBA00022989"/>
    </source>
</evidence>
<reference evidence="6 7" key="1">
    <citation type="submission" date="2020-08" db="EMBL/GenBank/DDBJ databases">
        <title>Aphidius gifuensis genome sequencing and assembly.</title>
        <authorList>
            <person name="Du Z."/>
        </authorList>
    </citation>
    <scope>NUCLEOTIDE SEQUENCE [LARGE SCALE GENOMIC DNA]</scope>
    <source>
        <strain evidence="6">YNYX2018</strain>
        <tissue evidence="6">Adults</tissue>
    </source>
</reference>
<comment type="subcellular location">
    <subcellularLocation>
        <location evidence="1">Membrane</location>
        <topology evidence="1">Multi-pass membrane protein</topology>
    </subcellularLocation>
</comment>
<dbReference type="OrthoDB" id="6140671at2759"/>
<evidence type="ECO:0000256" key="1">
    <source>
        <dbReference type="ARBA" id="ARBA00004141"/>
    </source>
</evidence>
<dbReference type="GO" id="GO:0016020">
    <property type="term" value="C:membrane"/>
    <property type="evidence" value="ECO:0007669"/>
    <property type="project" value="UniProtKB-SubCell"/>
</dbReference>
<dbReference type="GO" id="GO:0005918">
    <property type="term" value="C:septate junction"/>
    <property type="evidence" value="ECO:0007669"/>
    <property type="project" value="TreeGrafter"/>
</dbReference>
<dbReference type="PANTHER" id="PTHR21284">
    <property type="entry name" value="EG:80H7.2 PROTEIN"/>
    <property type="match status" value="1"/>
</dbReference>
<keyword evidence="3 5" id="KW-1133">Transmembrane helix</keyword>
<dbReference type="GO" id="GO:0019991">
    <property type="term" value="P:septate junction assembly"/>
    <property type="evidence" value="ECO:0007669"/>
    <property type="project" value="TreeGrafter"/>
</dbReference>
<dbReference type="Pfam" id="PF13903">
    <property type="entry name" value="Claudin_2"/>
    <property type="match status" value="1"/>
</dbReference>
<name>A0A835CU51_APHGI</name>
<evidence type="ECO:0000256" key="4">
    <source>
        <dbReference type="ARBA" id="ARBA00023136"/>
    </source>
</evidence>
<dbReference type="InterPro" id="IPR004031">
    <property type="entry name" value="PMP22/EMP/MP20/Claudin"/>
</dbReference>
<organism evidence="6 7">
    <name type="scientific">Aphidius gifuensis</name>
    <name type="common">Parasitoid wasp</name>
    <dbReference type="NCBI Taxonomy" id="684658"/>
    <lineage>
        <taxon>Eukaryota</taxon>
        <taxon>Metazoa</taxon>
        <taxon>Ecdysozoa</taxon>
        <taxon>Arthropoda</taxon>
        <taxon>Hexapoda</taxon>
        <taxon>Insecta</taxon>
        <taxon>Pterygota</taxon>
        <taxon>Neoptera</taxon>
        <taxon>Endopterygota</taxon>
        <taxon>Hymenoptera</taxon>
        <taxon>Apocrita</taxon>
        <taxon>Ichneumonoidea</taxon>
        <taxon>Braconidae</taxon>
        <taxon>Aphidiinae</taxon>
        <taxon>Aphidius</taxon>
    </lineage>
</organism>
<keyword evidence="4 5" id="KW-0472">Membrane</keyword>
<sequence>MANENKQEYHRASNAVVYGGLIMFIGGIFLWISFMSPYWLESYDGTFREFKSMGIWQYCFEDFRYPYYQFDKLFNGCHAIYSTEYHVIREWLLPAWLLIIQIFCTLAFLLSFFAQGVIALTLVRIPLRLVLRYEWMMSSVASVCSATSAALLFFSVLIFPTQCWRRDWLMYPKMNHLSWSWYFAIVALILHAVAALMLYLDACQGYKMRKESRNLVVQMQPNPRSNQSSLHRMGYI</sequence>
<evidence type="ECO:0000313" key="7">
    <source>
        <dbReference type="Proteomes" id="UP000639338"/>
    </source>
</evidence>
<dbReference type="Proteomes" id="UP000639338">
    <property type="component" value="Unassembled WGS sequence"/>
</dbReference>
<evidence type="ECO:0000256" key="5">
    <source>
        <dbReference type="SAM" id="Phobius"/>
    </source>
</evidence>
<dbReference type="Gene3D" id="1.20.140.150">
    <property type="match status" value="1"/>
</dbReference>
<dbReference type="EMBL" id="JACMRX010000003">
    <property type="protein sequence ID" value="KAF7992975.1"/>
    <property type="molecule type" value="Genomic_DNA"/>
</dbReference>
<feature type="transmembrane region" description="Helical" evidence="5">
    <location>
        <begin position="135"/>
        <end position="159"/>
    </location>
</feature>
<feature type="transmembrane region" description="Helical" evidence="5">
    <location>
        <begin position="95"/>
        <end position="123"/>
    </location>
</feature>
<dbReference type="GO" id="GO:0035151">
    <property type="term" value="P:regulation of tube size, open tracheal system"/>
    <property type="evidence" value="ECO:0007669"/>
    <property type="project" value="TreeGrafter"/>
</dbReference>
<evidence type="ECO:0000256" key="2">
    <source>
        <dbReference type="ARBA" id="ARBA00022692"/>
    </source>
</evidence>
<comment type="caution">
    <text evidence="6">The sequence shown here is derived from an EMBL/GenBank/DDBJ whole genome shotgun (WGS) entry which is preliminary data.</text>
</comment>
<accession>A0A835CU51</accession>
<gene>
    <name evidence="6" type="ORF">HCN44_005756</name>
</gene>
<feature type="transmembrane region" description="Helical" evidence="5">
    <location>
        <begin position="179"/>
        <end position="200"/>
    </location>
</feature>
<evidence type="ECO:0000313" key="6">
    <source>
        <dbReference type="EMBL" id="KAF7992975.1"/>
    </source>
</evidence>
<dbReference type="PANTHER" id="PTHR21284:SF12">
    <property type="entry name" value="EG:80H7.2 PROTEIN"/>
    <property type="match status" value="1"/>
</dbReference>
<keyword evidence="7" id="KW-1185">Reference proteome</keyword>
<dbReference type="AlphaFoldDB" id="A0A835CU51"/>
<proteinExistence type="predicted"/>
<keyword evidence="2 5" id="KW-0812">Transmembrane</keyword>